<dbReference type="GO" id="GO:0000139">
    <property type="term" value="C:Golgi membrane"/>
    <property type="evidence" value="ECO:0007669"/>
    <property type="project" value="UniProtKB-SubCell"/>
</dbReference>
<keyword evidence="16" id="KW-1185">Reference proteome</keyword>
<evidence type="ECO:0000256" key="10">
    <source>
        <dbReference type="ARBA" id="ARBA00023034"/>
    </source>
</evidence>
<feature type="domain" description="Glycosyltransferase family 18 catalytic" evidence="14">
    <location>
        <begin position="46"/>
        <end position="259"/>
    </location>
</feature>
<dbReference type="GO" id="GO:0006487">
    <property type="term" value="P:protein N-linked glycosylation"/>
    <property type="evidence" value="ECO:0007669"/>
    <property type="project" value="TreeGrafter"/>
</dbReference>
<comment type="subcellular location">
    <subcellularLocation>
        <location evidence="1">Golgi apparatus membrane</location>
        <topology evidence="1">Single-pass type II membrane protein</topology>
    </subcellularLocation>
</comment>
<keyword evidence="5" id="KW-0328">Glycosyltransferase</keyword>
<comment type="pathway">
    <text evidence="2">Protein modification; protein glycosylation.</text>
</comment>
<keyword evidence="11" id="KW-0472">Membrane</keyword>
<dbReference type="EC" id="2.4.1.155" evidence="4"/>
<keyword evidence="10" id="KW-0333">Golgi apparatus</keyword>
<evidence type="ECO:0000256" key="3">
    <source>
        <dbReference type="ARBA" id="ARBA00007477"/>
    </source>
</evidence>
<proteinExistence type="inferred from homology"/>
<sequence length="273" mass="30899">MVLGDFLSVGQCIKENPLCLKTDSNPKGIPSHKLFVFDGMDVGHPLGRQWHLTFYPNEHKGFTYLGLTIEHYCGQLGLVPPSKRQNKIYVLGRERAYLHPPSPQLFSHDLFANLTKETGVTFTIGTNPDNIPLWPGLDDVGSMSRDAFVSELQTHRALIGLGWPVQPSTPLEALCVGTPFINPVWLGRRSQKDRSKWDSQHPYLAHFDPPYVYNVQDHREDDVLEAVREILEKPLTEGFIPDDMKKEAYLARVNGLVTKDWEAVAVDVKNSLW</sequence>
<evidence type="ECO:0000313" key="15">
    <source>
        <dbReference type="EMBL" id="KAG0152151.1"/>
    </source>
</evidence>
<evidence type="ECO:0000256" key="6">
    <source>
        <dbReference type="ARBA" id="ARBA00022679"/>
    </source>
</evidence>
<keyword evidence="7" id="KW-0812">Transmembrane</keyword>
<evidence type="ECO:0000256" key="13">
    <source>
        <dbReference type="ARBA" id="ARBA00048243"/>
    </source>
</evidence>
<evidence type="ECO:0000313" key="16">
    <source>
        <dbReference type="Proteomes" id="UP000886653"/>
    </source>
</evidence>
<comment type="similarity">
    <text evidence="3">Belongs to the glycosyltransferase 18 family.</text>
</comment>
<evidence type="ECO:0000256" key="2">
    <source>
        <dbReference type="ARBA" id="ARBA00004922"/>
    </source>
</evidence>
<dbReference type="PANTHER" id="PTHR15075:SF2">
    <property type="entry name" value="ALPHA-1,6-MANNOSYLGLYCOPROTEIN 6-BETA-N-ACETYLGLUCOSAMINYLTRANSFERASE"/>
    <property type="match status" value="1"/>
</dbReference>
<comment type="caution">
    <text evidence="15">The sequence shown here is derived from an EMBL/GenBank/DDBJ whole genome shotgun (WGS) entry which is preliminary data.</text>
</comment>
<dbReference type="OrthoDB" id="2496726at2759"/>
<dbReference type="InterPro" id="IPR052105">
    <property type="entry name" value="MGAT5_Glycosyltransferase"/>
</dbReference>
<keyword evidence="8" id="KW-0735">Signal-anchor</keyword>
<dbReference type="Pfam" id="PF15024">
    <property type="entry name" value="Glyco_transf_18"/>
    <property type="match status" value="1"/>
</dbReference>
<dbReference type="InterPro" id="IPR026116">
    <property type="entry name" value="GT18_cat"/>
</dbReference>
<accession>A0A9P6TGV6</accession>
<evidence type="ECO:0000256" key="11">
    <source>
        <dbReference type="ARBA" id="ARBA00023136"/>
    </source>
</evidence>
<evidence type="ECO:0000256" key="7">
    <source>
        <dbReference type="ARBA" id="ARBA00022692"/>
    </source>
</evidence>
<evidence type="ECO:0000259" key="14">
    <source>
        <dbReference type="Pfam" id="PF15024"/>
    </source>
</evidence>
<dbReference type="AlphaFoldDB" id="A0A9P6TGV6"/>
<dbReference type="PANTHER" id="PTHR15075">
    <property type="entry name" value="ALPHA-MANNOSIDE BETA-1,6-N-ACETYLGLUCOSAMINYLTRANSFERASE"/>
    <property type="match status" value="1"/>
</dbReference>
<name>A0A9P6TGV6_9BASI</name>
<keyword evidence="6" id="KW-0808">Transferase</keyword>
<evidence type="ECO:0000256" key="4">
    <source>
        <dbReference type="ARBA" id="ARBA00012671"/>
    </source>
</evidence>
<evidence type="ECO:0000256" key="8">
    <source>
        <dbReference type="ARBA" id="ARBA00022968"/>
    </source>
</evidence>
<evidence type="ECO:0000256" key="9">
    <source>
        <dbReference type="ARBA" id="ARBA00022989"/>
    </source>
</evidence>
<protein>
    <recommendedName>
        <fullName evidence="4">alpha-1,6-mannosyl-glycoprotein 6-beta-N-acetylglucosaminyltransferase</fullName>
        <ecNumber evidence="4">2.4.1.155</ecNumber>
    </recommendedName>
</protein>
<keyword evidence="12" id="KW-0325">Glycoprotein</keyword>
<dbReference type="Proteomes" id="UP000886653">
    <property type="component" value="Unassembled WGS sequence"/>
</dbReference>
<comment type="catalytic activity">
    <reaction evidence="13">
        <text>N(4)-{beta-D-GlcNAc-(1-&gt;2)-[beta-D-GlcNAc-(1-&gt;4)]-alpha-D-Man-(1-&gt;3)-[beta-D-GlcNAc-(1-&gt;2)-alpha-D-Man-(1-&gt;6)]-beta-D-Man-(1-&gt;4)-beta-D-GlcNAc-(1-&gt;4)-beta-D-GlcNAc}-L-asparaginyl-[protein] + UDP-N-acetyl-alpha-D-glucosamine = N(4)-{beta-D-GlcNAc-(1-&gt;2)-[beta-D-GlcNAc-(1-&gt;4)]-alpha-D-Man-(1-&gt;3)-[beta-D-GlcNAc-(1-&gt;2)-[beta-D-GlcNAc-(1-&gt;6)]-alpha-D-Man-(1-&gt;6)]-beta-D-Man-(1-&gt;4)-beta-D-GlcNAc-(1-&gt;4)-beta-D-GlcNAc}-L-asparaginyl-[protein] + UDP + H(+)</text>
        <dbReference type="Rhea" id="RHEA:16921"/>
        <dbReference type="Rhea" id="RHEA-COMP:14374"/>
        <dbReference type="Rhea" id="RHEA-COMP:14377"/>
        <dbReference type="ChEBI" id="CHEBI:15378"/>
        <dbReference type="ChEBI" id="CHEBI:57705"/>
        <dbReference type="ChEBI" id="CHEBI:58223"/>
        <dbReference type="ChEBI" id="CHEBI:139507"/>
        <dbReference type="ChEBI" id="CHEBI:139510"/>
        <dbReference type="EC" id="2.4.1.155"/>
    </reaction>
</comment>
<dbReference type="EMBL" id="MU167209">
    <property type="protein sequence ID" value="KAG0152151.1"/>
    <property type="molecule type" value="Genomic_DNA"/>
</dbReference>
<gene>
    <name evidence="15" type="ORF">CROQUDRAFT_35770</name>
</gene>
<dbReference type="GO" id="GO:0030144">
    <property type="term" value="F:alpha-1,6-mannosylglycoprotein 6-beta-N-acetylglucosaminyltransferase activity"/>
    <property type="evidence" value="ECO:0007669"/>
    <property type="project" value="UniProtKB-EC"/>
</dbReference>
<evidence type="ECO:0000256" key="1">
    <source>
        <dbReference type="ARBA" id="ARBA00004323"/>
    </source>
</evidence>
<evidence type="ECO:0000256" key="12">
    <source>
        <dbReference type="ARBA" id="ARBA00023180"/>
    </source>
</evidence>
<evidence type="ECO:0000256" key="5">
    <source>
        <dbReference type="ARBA" id="ARBA00022676"/>
    </source>
</evidence>
<organism evidence="15 16">
    <name type="scientific">Cronartium quercuum f. sp. fusiforme G11</name>
    <dbReference type="NCBI Taxonomy" id="708437"/>
    <lineage>
        <taxon>Eukaryota</taxon>
        <taxon>Fungi</taxon>
        <taxon>Dikarya</taxon>
        <taxon>Basidiomycota</taxon>
        <taxon>Pucciniomycotina</taxon>
        <taxon>Pucciniomycetes</taxon>
        <taxon>Pucciniales</taxon>
        <taxon>Coleosporiaceae</taxon>
        <taxon>Cronartium</taxon>
    </lineage>
</organism>
<keyword evidence="9" id="KW-1133">Transmembrane helix</keyword>
<reference evidence="15" key="1">
    <citation type="submission" date="2013-11" db="EMBL/GenBank/DDBJ databases">
        <title>Genome sequence of the fusiform rust pathogen reveals effectors for host alternation and coevolution with pine.</title>
        <authorList>
            <consortium name="DOE Joint Genome Institute"/>
            <person name="Smith K."/>
            <person name="Pendleton A."/>
            <person name="Kubisiak T."/>
            <person name="Anderson C."/>
            <person name="Salamov A."/>
            <person name="Aerts A."/>
            <person name="Riley R."/>
            <person name="Clum A."/>
            <person name="Lindquist E."/>
            <person name="Ence D."/>
            <person name="Campbell M."/>
            <person name="Kronenberg Z."/>
            <person name="Feau N."/>
            <person name="Dhillon B."/>
            <person name="Hamelin R."/>
            <person name="Burleigh J."/>
            <person name="Smith J."/>
            <person name="Yandell M."/>
            <person name="Nelson C."/>
            <person name="Grigoriev I."/>
            <person name="Davis J."/>
        </authorList>
    </citation>
    <scope>NUCLEOTIDE SEQUENCE</scope>
    <source>
        <strain evidence="15">G11</strain>
    </source>
</reference>